<feature type="transmembrane region" description="Helical" evidence="9">
    <location>
        <begin position="66"/>
        <end position="93"/>
    </location>
</feature>
<comment type="similarity">
    <text evidence="2 10">Belongs to the binding-protein-dependent transport system permease family. CysTW subfamily.</text>
</comment>
<dbReference type="PANTHER" id="PTHR30425">
    <property type="entry name" value="PHOSPHATE TRANSPORT SYSTEM PERMEASE PROTEIN PST"/>
    <property type="match status" value="1"/>
</dbReference>
<dbReference type="InterPro" id="IPR035906">
    <property type="entry name" value="MetI-like_sf"/>
</dbReference>
<feature type="transmembrane region" description="Helical" evidence="9">
    <location>
        <begin position="265"/>
        <end position="288"/>
    </location>
</feature>
<dbReference type="SUPFAM" id="SSF161098">
    <property type="entry name" value="MetI-like"/>
    <property type="match status" value="1"/>
</dbReference>
<keyword evidence="6 9" id="KW-0812">Transmembrane</keyword>
<evidence type="ECO:0000256" key="1">
    <source>
        <dbReference type="ARBA" id="ARBA00004651"/>
    </source>
</evidence>
<keyword evidence="3 9" id="KW-0813">Transport</keyword>
<dbReference type="GO" id="GO:0005886">
    <property type="term" value="C:plasma membrane"/>
    <property type="evidence" value="ECO:0007669"/>
    <property type="project" value="UniProtKB-SubCell"/>
</dbReference>
<protein>
    <recommendedName>
        <fullName evidence="10">Phosphate transport system permease protein</fullName>
    </recommendedName>
</protein>
<evidence type="ECO:0000256" key="2">
    <source>
        <dbReference type="ARBA" id="ARBA00007069"/>
    </source>
</evidence>
<dbReference type="InterPro" id="IPR011864">
    <property type="entry name" value="Phosphate_PstC"/>
</dbReference>
<feature type="transmembrane region" description="Helical" evidence="9">
    <location>
        <begin position="21"/>
        <end position="46"/>
    </location>
</feature>
<keyword evidence="7 9" id="KW-1133">Transmembrane helix</keyword>
<dbReference type="InterPro" id="IPR051124">
    <property type="entry name" value="Phosphate_Transport_Permease"/>
</dbReference>
<evidence type="ECO:0000256" key="5">
    <source>
        <dbReference type="ARBA" id="ARBA00022592"/>
    </source>
</evidence>
<dbReference type="GO" id="GO:0005315">
    <property type="term" value="F:phosphate transmembrane transporter activity"/>
    <property type="evidence" value="ECO:0007669"/>
    <property type="project" value="InterPro"/>
</dbReference>
<evidence type="ECO:0000256" key="4">
    <source>
        <dbReference type="ARBA" id="ARBA00022475"/>
    </source>
</evidence>
<dbReference type="GO" id="GO:0006817">
    <property type="term" value="P:phosphate ion transport"/>
    <property type="evidence" value="ECO:0007669"/>
    <property type="project" value="UniProtKB-KW"/>
</dbReference>
<dbReference type="CDD" id="cd06261">
    <property type="entry name" value="TM_PBP2"/>
    <property type="match status" value="1"/>
</dbReference>
<name>A0A7T0G0U1_9BACT</name>
<evidence type="ECO:0000256" key="3">
    <source>
        <dbReference type="ARBA" id="ARBA00022448"/>
    </source>
</evidence>
<keyword evidence="8 9" id="KW-0472">Membrane</keyword>
<proteinExistence type="inferred from homology"/>
<evidence type="ECO:0000256" key="6">
    <source>
        <dbReference type="ARBA" id="ARBA00022692"/>
    </source>
</evidence>
<dbReference type="InterPro" id="IPR000515">
    <property type="entry name" value="MetI-like"/>
</dbReference>
<gene>
    <name evidence="12" type="primary">pstC</name>
    <name evidence="12" type="ORF">G3M70_10450</name>
</gene>
<dbReference type="PANTHER" id="PTHR30425:SF1">
    <property type="entry name" value="PHOSPHATE TRANSPORT SYSTEM PERMEASE PROTEIN PSTC"/>
    <property type="match status" value="1"/>
</dbReference>
<feature type="transmembrane region" description="Helical" evidence="9">
    <location>
        <begin position="190"/>
        <end position="212"/>
    </location>
</feature>
<evidence type="ECO:0000256" key="10">
    <source>
        <dbReference type="RuleBase" id="RU363054"/>
    </source>
</evidence>
<dbReference type="PROSITE" id="PS50928">
    <property type="entry name" value="ABC_TM1"/>
    <property type="match status" value="1"/>
</dbReference>
<feature type="transmembrane region" description="Helical" evidence="9">
    <location>
        <begin position="113"/>
        <end position="134"/>
    </location>
</feature>
<dbReference type="Proteomes" id="UP000594688">
    <property type="component" value="Chromosome"/>
</dbReference>
<keyword evidence="4 10" id="KW-1003">Cell membrane</keyword>
<dbReference type="NCBIfam" id="TIGR02138">
    <property type="entry name" value="phosphate_pstC"/>
    <property type="match status" value="1"/>
</dbReference>
<organism evidence="12 13">
    <name type="scientific">Candidatus Nitronauta litoralis</name>
    <dbReference type="NCBI Taxonomy" id="2705533"/>
    <lineage>
        <taxon>Bacteria</taxon>
        <taxon>Pseudomonadati</taxon>
        <taxon>Nitrospinota/Tectimicrobiota group</taxon>
        <taxon>Nitrospinota</taxon>
        <taxon>Nitrospinia</taxon>
        <taxon>Nitrospinales</taxon>
        <taxon>Nitrospinaceae</taxon>
        <taxon>Candidatus Nitronauta</taxon>
    </lineage>
</organism>
<feature type="transmembrane region" description="Helical" evidence="9">
    <location>
        <begin position="146"/>
        <end position="169"/>
    </location>
</feature>
<dbReference type="Gene3D" id="1.10.3720.10">
    <property type="entry name" value="MetI-like"/>
    <property type="match status" value="1"/>
</dbReference>
<evidence type="ECO:0000313" key="12">
    <source>
        <dbReference type="EMBL" id="QPJ62268.1"/>
    </source>
</evidence>
<accession>A0A7T0G0U1</accession>
<comment type="subcellular location">
    <subcellularLocation>
        <location evidence="1 9">Cell membrane</location>
        <topology evidence="1 9">Multi-pass membrane protein</topology>
    </subcellularLocation>
</comment>
<evidence type="ECO:0000313" key="13">
    <source>
        <dbReference type="Proteomes" id="UP000594688"/>
    </source>
</evidence>
<dbReference type="Pfam" id="PF00528">
    <property type="entry name" value="BPD_transp_1"/>
    <property type="match status" value="1"/>
</dbReference>
<sequence>MQFLVDPEVNWKHPVVWVTGLAATLASGSVILLFLFLVVQGFPVFAEFGFGFFSGGDWLPGESYSVLPLVYGSLIVTALALVWVMPPALGCALYSSEYLPPSWRRVVKAMMELLSGVPGILFGLLGVSFLAVWVKDIFGLIDGNTLLTASFLLAAMILPTIMTLAEDALRAVPSEYRETARALGLTSSEITFGVVLPQALPGVAGAVLLGLGRAMGETVAVMLVIGGLDLIPEPWFDITQPGQSIPSKLGREAAEALGSGMHWNALIASGLVLFLMVIVISLIGTRLLKRKTA</sequence>
<dbReference type="EMBL" id="CP048685">
    <property type="protein sequence ID" value="QPJ62268.1"/>
    <property type="molecule type" value="Genomic_DNA"/>
</dbReference>
<evidence type="ECO:0000256" key="8">
    <source>
        <dbReference type="ARBA" id="ARBA00023136"/>
    </source>
</evidence>
<evidence type="ECO:0000256" key="7">
    <source>
        <dbReference type="ARBA" id="ARBA00022989"/>
    </source>
</evidence>
<keyword evidence="5 10" id="KW-0592">Phosphate transport</keyword>
<dbReference type="KEGG" id="nli:G3M70_10450"/>
<evidence type="ECO:0000256" key="9">
    <source>
        <dbReference type="RuleBase" id="RU363032"/>
    </source>
</evidence>
<comment type="function">
    <text evidence="10">Part of the binding-protein-dependent transport system for phosphate; probably responsible for the translocation of the substrate across the membrane.</text>
</comment>
<dbReference type="AlphaFoldDB" id="A0A7T0G0U1"/>
<feature type="domain" description="ABC transmembrane type-1" evidence="11">
    <location>
        <begin position="70"/>
        <end position="284"/>
    </location>
</feature>
<reference evidence="12 13" key="1">
    <citation type="submission" date="2020-02" db="EMBL/GenBank/DDBJ databases">
        <title>Genomic and physiological characterization of two novel Nitrospinaceae genera.</title>
        <authorList>
            <person name="Mueller A.J."/>
            <person name="Jung M.-Y."/>
            <person name="Strachan C.R."/>
            <person name="Herbold C.W."/>
            <person name="Kirkegaard R.H."/>
            <person name="Daims H."/>
        </authorList>
    </citation>
    <scope>NUCLEOTIDE SEQUENCE [LARGE SCALE GENOMIC DNA]</scope>
    <source>
        <strain evidence="12">EB</strain>
    </source>
</reference>
<evidence type="ECO:0000259" key="11">
    <source>
        <dbReference type="PROSITE" id="PS50928"/>
    </source>
</evidence>